<dbReference type="STRING" id="13333.W1P0Y2"/>
<keyword evidence="2" id="KW-0645">Protease</keyword>
<dbReference type="SUPFAM" id="SSF50630">
    <property type="entry name" value="Acid proteases"/>
    <property type="match status" value="1"/>
</dbReference>
<dbReference type="Gramene" id="ERN01299">
    <property type="protein sequence ID" value="ERN01299"/>
    <property type="gene ID" value="AMTR_s00002p00253520"/>
</dbReference>
<keyword evidence="9" id="KW-1185">Reference proteome</keyword>
<dbReference type="InterPro" id="IPR001969">
    <property type="entry name" value="Aspartic_peptidase_AS"/>
</dbReference>
<feature type="signal peptide" evidence="6">
    <location>
        <begin position="1"/>
        <end position="18"/>
    </location>
</feature>
<dbReference type="InterPro" id="IPR032861">
    <property type="entry name" value="TAXi_N"/>
</dbReference>
<dbReference type="HOGENOM" id="CLU_005738_8_1_1"/>
<evidence type="ECO:0000313" key="9">
    <source>
        <dbReference type="Proteomes" id="UP000017836"/>
    </source>
</evidence>
<evidence type="ECO:0000256" key="6">
    <source>
        <dbReference type="SAM" id="SignalP"/>
    </source>
</evidence>
<protein>
    <recommendedName>
        <fullName evidence="7">Peptidase A1 domain-containing protein</fullName>
    </recommendedName>
</protein>
<dbReference type="OMA" id="PCHPFDC"/>
<evidence type="ECO:0000256" key="4">
    <source>
        <dbReference type="ARBA" id="ARBA00022801"/>
    </source>
</evidence>
<dbReference type="Pfam" id="PF14543">
    <property type="entry name" value="TAXi_N"/>
    <property type="match status" value="1"/>
</dbReference>
<dbReference type="GO" id="GO:0006508">
    <property type="term" value="P:proteolysis"/>
    <property type="evidence" value="ECO:0007669"/>
    <property type="project" value="UniProtKB-KW"/>
</dbReference>
<keyword evidence="5" id="KW-0325">Glycoprotein</keyword>
<dbReference type="Gene3D" id="2.40.70.10">
    <property type="entry name" value="Acid Proteases"/>
    <property type="match status" value="2"/>
</dbReference>
<dbReference type="InterPro" id="IPR032799">
    <property type="entry name" value="TAXi_C"/>
</dbReference>
<dbReference type="EMBL" id="KI394767">
    <property type="protein sequence ID" value="ERN01299.1"/>
    <property type="molecule type" value="Genomic_DNA"/>
</dbReference>
<proteinExistence type="inferred from homology"/>
<keyword evidence="6" id="KW-0732">Signal</keyword>
<dbReference type="InterPro" id="IPR021109">
    <property type="entry name" value="Peptidase_aspartic_dom_sf"/>
</dbReference>
<evidence type="ECO:0000256" key="3">
    <source>
        <dbReference type="ARBA" id="ARBA00022750"/>
    </source>
</evidence>
<dbReference type="InterPro" id="IPR051708">
    <property type="entry name" value="Plant_Aspart_Prot_A1"/>
</dbReference>
<sequence length="462" mass="50688">MAPLRFVLFLLFSLSASSTLLFPLQPTTTSHPPLHLLRVSSNRSTTRFHHHHHHRPLPLSPGSDYTLPLSVGQPPLTQTIPVYLDTASDLVWLPCSPFECILCENKPPSLSHFDPKHSPSLPVPCDSPACSAAHSRTPSRDLCAAAGCSLDDLETCSCSQHCPTFYYAYADGSLLASLLSDRLPLSPHHSFVFGCARSTLAEPIGVAGLGQGPLSLPAQLPPSPSRSFSYCLPVQHAVGNAQGAGRPGPLILGRSPPVQGFAYTPMLHNPRRPYFYYVGLDAVHVGQRRIAAPPELRRLDRKGGGGLVVDSGSTFTVLPPGFRRKIVSEFERGVGFERAKWVEDETGMGPCYYMRTATKDVEERSRFNKIGALWIPKVGFQFKGNVTLDLPTDNYFMRFDVRGRERVGCLLLLGGSQEERGGPAGILGNYQQQNFEVVYDTEGKRLGFAPRQCTDLWDDLHA</sequence>
<reference evidence="9" key="1">
    <citation type="journal article" date="2013" name="Science">
        <title>The Amborella genome and the evolution of flowering plants.</title>
        <authorList>
            <consortium name="Amborella Genome Project"/>
        </authorList>
    </citation>
    <scope>NUCLEOTIDE SEQUENCE [LARGE SCALE GENOMIC DNA]</scope>
</reference>
<feature type="domain" description="Peptidase A1" evidence="7">
    <location>
        <begin position="65"/>
        <end position="449"/>
    </location>
</feature>
<dbReference type="PANTHER" id="PTHR47967">
    <property type="entry name" value="OS07G0603500 PROTEIN-RELATED"/>
    <property type="match status" value="1"/>
</dbReference>
<dbReference type="PROSITE" id="PS00141">
    <property type="entry name" value="ASP_PROTEASE"/>
    <property type="match status" value="1"/>
</dbReference>
<evidence type="ECO:0000259" key="7">
    <source>
        <dbReference type="PROSITE" id="PS51767"/>
    </source>
</evidence>
<keyword evidence="4" id="KW-0378">Hydrolase</keyword>
<dbReference type="InterPro" id="IPR034161">
    <property type="entry name" value="Pepsin-like_plant"/>
</dbReference>
<evidence type="ECO:0000256" key="1">
    <source>
        <dbReference type="ARBA" id="ARBA00007447"/>
    </source>
</evidence>
<evidence type="ECO:0000256" key="2">
    <source>
        <dbReference type="ARBA" id="ARBA00022670"/>
    </source>
</evidence>
<dbReference type="Proteomes" id="UP000017836">
    <property type="component" value="Unassembled WGS sequence"/>
</dbReference>
<comment type="similarity">
    <text evidence="1">Belongs to the peptidase A1 family.</text>
</comment>
<dbReference type="KEGG" id="atr:18429381"/>
<dbReference type="PROSITE" id="PS51767">
    <property type="entry name" value="PEPTIDASE_A1"/>
    <property type="match status" value="1"/>
</dbReference>
<keyword evidence="3" id="KW-0064">Aspartyl protease</keyword>
<dbReference type="AlphaFoldDB" id="W1P0Y2"/>
<accession>W1P0Y2</accession>
<dbReference type="PANTHER" id="PTHR47967:SF26">
    <property type="entry name" value="PEPTIDASE A1 DOMAIN-CONTAINING PROTEIN"/>
    <property type="match status" value="1"/>
</dbReference>
<evidence type="ECO:0000313" key="8">
    <source>
        <dbReference type="EMBL" id="ERN01299.1"/>
    </source>
</evidence>
<gene>
    <name evidence="8" type="ORF">AMTR_s00002p00253520</name>
</gene>
<name>W1P0Y2_AMBTC</name>
<dbReference type="GO" id="GO:0004190">
    <property type="term" value="F:aspartic-type endopeptidase activity"/>
    <property type="evidence" value="ECO:0007669"/>
    <property type="project" value="UniProtKB-KW"/>
</dbReference>
<dbReference type="Pfam" id="PF14541">
    <property type="entry name" value="TAXi_C"/>
    <property type="match status" value="1"/>
</dbReference>
<dbReference type="CDD" id="cd05476">
    <property type="entry name" value="pepsin_A_like_plant"/>
    <property type="match status" value="1"/>
</dbReference>
<dbReference type="InterPro" id="IPR033121">
    <property type="entry name" value="PEPTIDASE_A1"/>
</dbReference>
<dbReference type="OrthoDB" id="2747330at2759"/>
<feature type="chain" id="PRO_5004808000" description="Peptidase A1 domain-containing protein" evidence="6">
    <location>
        <begin position="19"/>
        <end position="462"/>
    </location>
</feature>
<dbReference type="eggNOG" id="KOG1339">
    <property type="taxonomic scope" value="Eukaryota"/>
</dbReference>
<evidence type="ECO:0000256" key="5">
    <source>
        <dbReference type="ARBA" id="ARBA00023180"/>
    </source>
</evidence>
<organism evidence="8 9">
    <name type="scientific">Amborella trichopoda</name>
    <dbReference type="NCBI Taxonomy" id="13333"/>
    <lineage>
        <taxon>Eukaryota</taxon>
        <taxon>Viridiplantae</taxon>
        <taxon>Streptophyta</taxon>
        <taxon>Embryophyta</taxon>
        <taxon>Tracheophyta</taxon>
        <taxon>Spermatophyta</taxon>
        <taxon>Magnoliopsida</taxon>
        <taxon>Amborellales</taxon>
        <taxon>Amborellaceae</taxon>
        <taxon>Amborella</taxon>
    </lineage>
</organism>